<accession>A0A2K1II90</accession>
<dbReference type="InterPro" id="IPR004953">
    <property type="entry name" value="EB1_C"/>
</dbReference>
<evidence type="ECO:0000313" key="3">
    <source>
        <dbReference type="EMBL" id="PNR28993.1"/>
    </source>
</evidence>
<proteinExistence type="predicted"/>
<reference evidence="4" key="3">
    <citation type="submission" date="2020-12" db="UniProtKB">
        <authorList>
            <consortium name="EnsemblPlants"/>
        </authorList>
    </citation>
    <scope>IDENTIFICATION</scope>
</reference>
<evidence type="ECO:0000259" key="2">
    <source>
        <dbReference type="PROSITE" id="PS51230"/>
    </source>
</evidence>
<dbReference type="InterPro" id="IPR036133">
    <property type="entry name" value="EB1_C_sf"/>
</dbReference>
<gene>
    <name evidence="3" type="ORF">PHYPA_027685</name>
</gene>
<dbReference type="InParanoid" id="A0A2K1II90"/>
<organism evidence="3">
    <name type="scientific">Physcomitrium patens</name>
    <name type="common">Spreading-leaved earth moss</name>
    <name type="synonym">Physcomitrella patens</name>
    <dbReference type="NCBI Taxonomy" id="3218"/>
    <lineage>
        <taxon>Eukaryota</taxon>
        <taxon>Viridiplantae</taxon>
        <taxon>Streptophyta</taxon>
        <taxon>Embryophyta</taxon>
        <taxon>Bryophyta</taxon>
        <taxon>Bryophytina</taxon>
        <taxon>Bryopsida</taxon>
        <taxon>Funariidae</taxon>
        <taxon>Funariales</taxon>
        <taxon>Funariaceae</taxon>
        <taxon>Physcomitrium</taxon>
    </lineage>
</organism>
<dbReference type="GO" id="GO:0008017">
    <property type="term" value="F:microtubule binding"/>
    <property type="evidence" value="ECO:0007669"/>
    <property type="project" value="InterPro"/>
</dbReference>
<evidence type="ECO:0000313" key="5">
    <source>
        <dbReference type="Proteomes" id="UP000006727"/>
    </source>
</evidence>
<reference evidence="3 5" key="1">
    <citation type="journal article" date="2008" name="Science">
        <title>The Physcomitrella genome reveals evolutionary insights into the conquest of land by plants.</title>
        <authorList>
            <person name="Rensing S."/>
            <person name="Lang D."/>
            <person name="Zimmer A."/>
            <person name="Terry A."/>
            <person name="Salamov A."/>
            <person name="Shapiro H."/>
            <person name="Nishiyama T."/>
            <person name="Perroud P.-F."/>
            <person name="Lindquist E."/>
            <person name="Kamisugi Y."/>
            <person name="Tanahashi T."/>
            <person name="Sakakibara K."/>
            <person name="Fujita T."/>
            <person name="Oishi K."/>
            <person name="Shin-I T."/>
            <person name="Kuroki Y."/>
            <person name="Toyoda A."/>
            <person name="Suzuki Y."/>
            <person name="Hashimoto A."/>
            <person name="Yamaguchi K."/>
            <person name="Sugano A."/>
            <person name="Kohara Y."/>
            <person name="Fujiyama A."/>
            <person name="Anterola A."/>
            <person name="Aoki S."/>
            <person name="Ashton N."/>
            <person name="Barbazuk W.B."/>
            <person name="Barker E."/>
            <person name="Bennetzen J."/>
            <person name="Bezanilla M."/>
            <person name="Blankenship R."/>
            <person name="Cho S.H."/>
            <person name="Dutcher S."/>
            <person name="Estelle M."/>
            <person name="Fawcett J.A."/>
            <person name="Gundlach H."/>
            <person name="Hanada K."/>
            <person name="Heyl A."/>
            <person name="Hicks K.A."/>
            <person name="Hugh J."/>
            <person name="Lohr M."/>
            <person name="Mayer K."/>
            <person name="Melkozernov A."/>
            <person name="Murata T."/>
            <person name="Nelson D."/>
            <person name="Pils B."/>
            <person name="Prigge M."/>
            <person name="Reiss B."/>
            <person name="Renner T."/>
            <person name="Rombauts S."/>
            <person name="Rushton P."/>
            <person name="Sanderfoot A."/>
            <person name="Schween G."/>
            <person name="Shiu S.-H."/>
            <person name="Stueber K."/>
            <person name="Theodoulou F.L."/>
            <person name="Tu H."/>
            <person name="Van de Peer Y."/>
            <person name="Verrier P.J."/>
            <person name="Waters E."/>
            <person name="Wood A."/>
            <person name="Yang L."/>
            <person name="Cove D."/>
            <person name="Cuming A."/>
            <person name="Hasebe M."/>
            <person name="Lucas S."/>
            <person name="Mishler D.B."/>
            <person name="Reski R."/>
            <person name="Grigoriev I."/>
            <person name="Quatrano R.S."/>
            <person name="Boore J.L."/>
        </authorList>
    </citation>
    <scope>NUCLEOTIDE SEQUENCE [LARGE SCALE GENOMIC DNA]</scope>
    <source>
        <strain evidence="4 5">cv. Gransden 2004</strain>
    </source>
</reference>
<feature type="domain" description="EB1 C-terminal" evidence="2">
    <location>
        <begin position="1"/>
        <end position="63"/>
    </location>
</feature>
<keyword evidence="1" id="KW-0493">Microtubule</keyword>
<dbReference type="GO" id="GO:0005874">
    <property type="term" value="C:microtubule"/>
    <property type="evidence" value="ECO:0007669"/>
    <property type="project" value="UniProtKB-KW"/>
</dbReference>
<name>A0A2K1II90_PHYPA</name>
<evidence type="ECO:0000313" key="4">
    <source>
        <dbReference type="EnsemblPlants" id="Pp3c23_6430V3.1"/>
    </source>
</evidence>
<dbReference type="EMBL" id="ABEU02000023">
    <property type="protein sequence ID" value="PNR28993.1"/>
    <property type="molecule type" value="Genomic_DNA"/>
</dbReference>
<dbReference type="Gene3D" id="1.20.5.1430">
    <property type="match status" value="1"/>
</dbReference>
<protein>
    <recommendedName>
        <fullName evidence="2">EB1 C-terminal domain-containing protein</fullName>
    </recommendedName>
</protein>
<evidence type="ECO:0000256" key="1">
    <source>
        <dbReference type="PROSITE-ProRule" id="PRU00576"/>
    </source>
</evidence>
<dbReference type="Gramene" id="Pp3c23_6430V3.1">
    <property type="protein sequence ID" value="Pp3c23_6430V3.1"/>
    <property type="gene ID" value="Pp3c23_6430"/>
</dbReference>
<dbReference type="SUPFAM" id="SSF140612">
    <property type="entry name" value="EB1 dimerisation domain-like"/>
    <property type="match status" value="1"/>
</dbReference>
<keyword evidence="5" id="KW-1185">Reference proteome</keyword>
<dbReference type="PROSITE" id="PS51230">
    <property type="entry name" value="EB1_C"/>
    <property type="match status" value="1"/>
</dbReference>
<sequence>MRLVGESKVDSTTTVGVESGEVQFYSTRLRDIKIMCQVQELSYIPVIKAVHGILYAVEDESPVIAEPQAMMEELILD</sequence>
<dbReference type="AlphaFoldDB" id="A0A2K1II90"/>
<dbReference type="Proteomes" id="UP000006727">
    <property type="component" value="Chromosome 23"/>
</dbReference>
<dbReference type="EnsemblPlants" id="Pp3c23_6430V3.1">
    <property type="protein sequence ID" value="Pp3c23_6430V3.1"/>
    <property type="gene ID" value="Pp3c23_6430"/>
</dbReference>
<reference evidence="3 5" key="2">
    <citation type="journal article" date="2018" name="Plant J.">
        <title>The Physcomitrella patens chromosome-scale assembly reveals moss genome structure and evolution.</title>
        <authorList>
            <person name="Lang D."/>
            <person name="Ullrich K.K."/>
            <person name="Murat F."/>
            <person name="Fuchs J."/>
            <person name="Jenkins J."/>
            <person name="Haas F.B."/>
            <person name="Piednoel M."/>
            <person name="Gundlach H."/>
            <person name="Van Bel M."/>
            <person name="Meyberg R."/>
            <person name="Vives C."/>
            <person name="Morata J."/>
            <person name="Symeonidi A."/>
            <person name="Hiss M."/>
            <person name="Muchero W."/>
            <person name="Kamisugi Y."/>
            <person name="Saleh O."/>
            <person name="Blanc G."/>
            <person name="Decker E.L."/>
            <person name="van Gessel N."/>
            <person name="Grimwood J."/>
            <person name="Hayes R.D."/>
            <person name="Graham S.W."/>
            <person name="Gunter L.E."/>
            <person name="McDaniel S.F."/>
            <person name="Hoernstein S.N.W."/>
            <person name="Larsson A."/>
            <person name="Li F.W."/>
            <person name="Perroud P.F."/>
            <person name="Phillips J."/>
            <person name="Ranjan P."/>
            <person name="Rokshar D.S."/>
            <person name="Rothfels C.J."/>
            <person name="Schneider L."/>
            <person name="Shu S."/>
            <person name="Stevenson D.W."/>
            <person name="Thummler F."/>
            <person name="Tillich M."/>
            <person name="Villarreal Aguilar J.C."/>
            <person name="Widiez T."/>
            <person name="Wong G.K."/>
            <person name="Wymore A."/>
            <person name="Zhang Y."/>
            <person name="Zimmer A.D."/>
            <person name="Quatrano R.S."/>
            <person name="Mayer K.F.X."/>
            <person name="Goodstein D."/>
            <person name="Casacuberta J.M."/>
            <person name="Vandepoele K."/>
            <person name="Reski R."/>
            <person name="Cuming A.C."/>
            <person name="Tuskan G.A."/>
            <person name="Maumus F."/>
            <person name="Salse J."/>
            <person name="Schmutz J."/>
            <person name="Rensing S.A."/>
        </authorList>
    </citation>
    <scope>NUCLEOTIDE SEQUENCE [LARGE SCALE GENOMIC DNA]</scope>
    <source>
        <strain evidence="4 5">cv. Gransden 2004</strain>
    </source>
</reference>